<dbReference type="Gene3D" id="2.60.40.1120">
    <property type="entry name" value="Carboxypeptidase-like, regulatory domain"/>
    <property type="match status" value="1"/>
</dbReference>
<name>A0A366H2X5_9BURK</name>
<proteinExistence type="predicted"/>
<keyword evidence="3" id="KW-1185">Reference proteome</keyword>
<gene>
    <name evidence="2" type="ORF">DFR37_113114</name>
</gene>
<comment type="caution">
    <text evidence="2">The sequence shown here is derived from an EMBL/GenBank/DDBJ whole genome shotgun (WGS) entry which is preliminary data.</text>
</comment>
<evidence type="ECO:0000313" key="3">
    <source>
        <dbReference type="Proteomes" id="UP000253628"/>
    </source>
</evidence>
<evidence type="ECO:0000256" key="1">
    <source>
        <dbReference type="SAM" id="SignalP"/>
    </source>
</evidence>
<dbReference type="AlphaFoldDB" id="A0A366H2X5"/>
<feature type="chain" id="PRO_5016968936" description="Carboxypeptidase family protein" evidence="1">
    <location>
        <begin position="34"/>
        <end position="153"/>
    </location>
</feature>
<dbReference type="SUPFAM" id="SSF49478">
    <property type="entry name" value="Cna protein B-type domain"/>
    <property type="match status" value="1"/>
</dbReference>
<reference evidence="2 3" key="1">
    <citation type="submission" date="2018-06" db="EMBL/GenBank/DDBJ databases">
        <title>Genomic Encyclopedia of Type Strains, Phase IV (KMG-IV): sequencing the most valuable type-strain genomes for metagenomic binning, comparative biology and taxonomic classification.</title>
        <authorList>
            <person name="Goeker M."/>
        </authorList>
    </citation>
    <scope>NUCLEOTIDE SEQUENCE [LARGE SCALE GENOMIC DNA]</scope>
    <source>
        <strain evidence="2 3">DSM 25520</strain>
    </source>
</reference>
<dbReference type="RefSeq" id="WP_242341900.1">
    <property type="nucleotide sequence ID" value="NZ_JACCEU010000010.1"/>
</dbReference>
<dbReference type="Proteomes" id="UP000253628">
    <property type="component" value="Unassembled WGS sequence"/>
</dbReference>
<evidence type="ECO:0008006" key="4">
    <source>
        <dbReference type="Google" id="ProtNLM"/>
    </source>
</evidence>
<sequence length="153" mass="16259">MRDFIFSAAATWTSRKVASISATALLMLGGALAAGAAYAQLPPSQHYNQVEYVSGGIGIDESTAFKQAMPQYPLALTFASNIAEPGAYVADVQVVIRNEKGDTVLQAQSNGPYFLAKLPAGEYKIAATYKGKTITRSAKVGAKGSTRAMFEWQ</sequence>
<protein>
    <recommendedName>
        <fullName evidence="4">Carboxypeptidase family protein</fullName>
    </recommendedName>
</protein>
<organism evidence="2 3">
    <name type="scientific">Eoetvoesiella caeni</name>
    <dbReference type="NCBI Taxonomy" id="645616"/>
    <lineage>
        <taxon>Bacteria</taxon>
        <taxon>Pseudomonadati</taxon>
        <taxon>Pseudomonadota</taxon>
        <taxon>Betaproteobacteria</taxon>
        <taxon>Burkholderiales</taxon>
        <taxon>Alcaligenaceae</taxon>
        <taxon>Eoetvoesiella</taxon>
    </lineage>
</organism>
<accession>A0A366H2X5</accession>
<dbReference type="EMBL" id="QNRQ01000013">
    <property type="protein sequence ID" value="RBP36283.1"/>
    <property type="molecule type" value="Genomic_DNA"/>
</dbReference>
<evidence type="ECO:0000313" key="2">
    <source>
        <dbReference type="EMBL" id="RBP36283.1"/>
    </source>
</evidence>
<feature type="signal peptide" evidence="1">
    <location>
        <begin position="1"/>
        <end position="33"/>
    </location>
</feature>
<keyword evidence="1" id="KW-0732">Signal</keyword>